<dbReference type="PANTHER" id="PTHR47354">
    <property type="entry name" value="NADH OXIDOREDUCTASE HCR"/>
    <property type="match status" value="1"/>
</dbReference>
<feature type="domain" description="2Fe-2S ferredoxin-type" evidence="7">
    <location>
        <begin position="236"/>
        <end position="321"/>
    </location>
</feature>
<dbReference type="PROSITE" id="PS51384">
    <property type="entry name" value="FAD_FR"/>
    <property type="match status" value="1"/>
</dbReference>
<keyword evidence="2" id="KW-0001">2Fe-2S</keyword>
<evidence type="ECO:0000256" key="1">
    <source>
        <dbReference type="ARBA" id="ARBA00022630"/>
    </source>
</evidence>
<dbReference type="CDD" id="cd00207">
    <property type="entry name" value="fer2"/>
    <property type="match status" value="1"/>
</dbReference>
<dbReference type="PANTHER" id="PTHR47354:SF1">
    <property type="entry name" value="CARNITINE MONOOXYGENASE REDUCTASE SUBUNIT"/>
    <property type="match status" value="1"/>
</dbReference>
<keyword evidence="3" id="KW-0479">Metal-binding</keyword>
<dbReference type="SUPFAM" id="SSF63380">
    <property type="entry name" value="Riboflavin synthase domain-like"/>
    <property type="match status" value="1"/>
</dbReference>
<dbReference type="RefSeq" id="WP_175223237.1">
    <property type="nucleotide sequence ID" value="NZ_CABWIL020000034.1"/>
</dbReference>
<dbReference type="EMBL" id="CABWIL020000034">
    <property type="protein sequence ID" value="CAB3972681.1"/>
    <property type="molecule type" value="Genomic_DNA"/>
</dbReference>
<sequence>MNENDTIVVKIERRTLETPEIVCIEFRAPDGALLPAFDAGAHIDVHVAPGVIRQYSLCNPPSERDRYVIGVLRDSASRGGSMAIHDGFAEGALVEISPPRNHFPLSPGVRVRLMAGGIGVTPLLCMAEALQAEGRDFVMHYCTRSANGTAFLNRIRQAPFASSVAFHFDDGEPSQKLDIDTEFSQVGGNEEIYVCGPSGFIDWVCAAAERAGIPKHRVRFEYFNAKPVDTSHDGAFDVRIASTGKTFRIPADRSITAVLADEGIDIYTSCGEGTCGTCLTRVLEGEVEHRDVFLTDDEHAVGEMCTPCCSRAKSSVLVLDL</sequence>
<dbReference type="InterPro" id="IPR017927">
    <property type="entry name" value="FAD-bd_FR_type"/>
</dbReference>
<evidence type="ECO:0000256" key="5">
    <source>
        <dbReference type="ARBA" id="ARBA00023004"/>
    </source>
</evidence>
<dbReference type="Proteomes" id="UP000494301">
    <property type="component" value="Unassembled WGS sequence"/>
</dbReference>
<proteinExistence type="predicted"/>
<accession>A0A6J5JN21</accession>
<dbReference type="CDD" id="cd06185">
    <property type="entry name" value="PDR_like"/>
    <property type="match status" value="1"/>
</dbReference>
<dbReference type="InterPro" id="IPR036010">
    <property type="entry name" value="2Fe-2S_ferredoxin-like_sf"/>
</dbReference>
<dbReference type="GO" id="GO:0046872">
    <property type="term" value="F:metal ion binding"/>
    <property type="evidence" value="ECO:0007669"/>
    <property type="project" value="UniProtKB-KW"/>
</dbReference>
<dbReference type="AlphaFoldDB" id="A0A6J5JN21"/>
<feature type="domain" description="FAD-binding FR-type" evidence="8">
    <location>
        <begin position="1"/>
        <end position="106"/>
    </location>
</feature>
<dbReference type="InterPro" id="IPR006058">
    <property type="entry name" value="2Fe2S_fd_BS"/>
</dbReference>
<evidence type="ECO:0000259" key="8">
    <source>
        <dbReference type="PROSITE" id="PS51384"/>
    </source>
</evidence>
<organism evidence="9 10">
    <name type="scientific">Burkholderia aenigmatica</name>
    <dbReference type="NCBI Taxonomy" id="2015348"/>
    <lineage>
        <taxon>Bacteria</taxon>
        <taxon>Pseudomonadati</taxon>
        <taxon>Pseudomonadota</taxon>
        <taxon>Betaproteobacteria</taxon>
        <taxon>Burkholderiales</taxon>
        <taxon>Burkholderiaceae</taxon>
        <taxon>Burkholderia</taxon>
        <taxon>Burkholderia cepacia complex</taxon>
    </lineage>
</organism>
<keyword evidence="1" id="KW-0285">Flavoprotein</keyword>
<name>A0A6J5JN21_9BURK</name>
<dbReference type="PRINTS" id="PR00409">
    <property type="entry name" value="PHDIOXRDTASE"/>
</dbReference>
<dbReference type="SUPFAM" id="SSF54292">
    <property type="entry name" value="2Fe-2S ferredoxin-like"/>
    <property type="match status" value="1"/>
</dbReference>
<dbReference type="InterPro" id="IPR001041">
    <property type="entry name" value="2Fe-2S_ferredoxin-type"/>
</dbReference>
<dbReference type="SUPFAM" id="SSF52343">
    <property type="entry name" value="Ferredoxin reductase-like, C-terminal NADP-linked domain"/>
    <property type="match status" value="1"/>
</dbReference>
<evidence type="ECO:0000256" key="3">
    <source>
        <dbReference type="ARBA" id="ARBA00022723"/>
    </source>
</evidence>
<keyword evidence="6" id="KW-0411">Iron-sulfur</keyword>
<keyword evidence="4" id="KW-0560">Oxidoreductase</keyword>
<dbReference type="InterPro" id="IPR017938">
    <property type="entry name" value="Riboflavin_synthase-like_b-brl"/>
</dbReference>
<keyword evidence="5" id="KW-0408">Iron</keyword>
<evidence type="ECO:0000313" key="9">
    <source>
        <dbReference type="EMBL" id="CAB3972681.1"/>
    </source>
</evidence>
<evidence type="ECO:0000313" key="10">
    <source>
        <dbReference type="Proteomes" id="UP000494301"/>
    </source>
</evidence>
<dbReference type="InterPro" id="IPR012675">
    <property type="entry name" value="Beta-grasp_dom_sf"/>
</dbReference>
<reference evidence="9 10" key="1">
    <citation type="submission" date="2020-04" db="EMBL/GenBank/DDBJ databases">
        <authorList>
            <person name="Depoorter E."/>
        </authorList>
    </citation>
    <scope>NUCLEOTIDE SEQUENCE [LARGE SCALE GENOMIC DNA]</scope>
    <source>
        <strain evidence="9 10">BCC0217</strain>
    </source>
</reference>
<dbReference type="PROSITE" id="PS51085">
    <property type="entry name" value="2FE2S_FER_2"/>
    <property type="match status" value="1"/>
</dbReference>
<evidence type="ECO:0000256" key="4">
    <source>
        <dbReference type="ARBA" id="ARBA00023002"/>
    </source>
</evidence>
<dbReference type="Gene3D" id="3.10.20.30">
    <property type="match status" value="1"/>
</dbReference>
<evidence type="ECO:0000256" key="6">
    <source>
        <dbReference type="ARBA" id="ARBA00023014"/>
    </source>
</evidence>
<dbReference type="GO" id="GO:0016491">
    <property type="term" value="F:oxidoreductase activity"/>
    <property type="evidence" value="ECO:0007669"/>
    <property type="project" value="UniProtKB-KW"/>
</dbReference>
<evidence type="ECO:0000259" key="7">
    <source>
        <dbReference type="PROSITE" id="PS51085"/>
    </source>
</evidence>
<dbReference type="Gene3D" id="2.40.30.10">
    <property type="entry name" value="Translation factors"/>
    <property type="match status" value="1"/>
</dbReference>
<dbReference type="Pfam" id="PF00111">
    <property type="entry name" value="Fer2"/>
    <property type="match status" value="1"/>
</dbReference>
<dbReference type="GO" id="GO:0051537">
    <property type="term" value="F:2 iron, 2 sulfur cluster binding"/>
    <property type="evidence" value="ECO:0007669"/>
    <property type="project" value="UniProtKB-KW"/>
</dbReference>
<dbReference type="Gene3D" id="3.40.50.80">
    <property type="entry name" value="Nucleotide-binding domain of ferredoxin-NADP reductase (FNR) module"/>
    <property type="match status" value="1"/>
</dbReference>
<evidence type="ECO:0000256" key="2">
    <source>
        <dbReference type="ARBA" id="ARBA00022714"/>
    </source>
</evidence>
<dbReference type="InterPro" id="IPR050415">
    <property type="entry name" value="MRET"/>
</dbReference>
<protein>
    <submittedName>
        <fullName evidence="9">Ferredoxin</fullName>
    </submittedName>
</protein>
<gene>
    <name evidence="9" type="ORF">BLA3211_07093</name>
</gene>
<dbReference type="InterPro" id="IPR039261">
    <property type="entry name" value="FNR_nucleotide-bd"/>
</dbReference>
<dbReference type="PROSITE" id="PS00197">
    <property type="entry name" value="2FE2S_FER_1"/>
    <property type="match status" value="1"/>
</dbReference>